<gene>
    <name evidence="1" type="ORF">QR46_3724</name>
</gene>
<evidence type="ECO:0000313" key="2">
    <source>
        <dbReference type="Proteomes" id="UP000070089"/>
    </source>
</evidence>
<dbReference type="AlphaFoldDB" id="A0A132NQG6"/>
<reference evidence="1 2" key="1">
    <citation type="journal article" date="2015" name="Mol. Biochem. Parasitol.">
        <title>Identification of polymorphic genes for use in assemblage B genotyping assays through comparative genomics of multiple assemblage B Giardia duodenalis isolates.</title>
        <authorList>
            <person name="Wielinga C."/>
            <person name="Thompson R.C."/>
            <person name="Monis P."/>
            <person name="Ryan U."/>
        </authorList>
    </citation>
    <scope>NUCLEOTIDE SEQUENCE [LARGE SCALE GENOMIC DNA]</scope>
    <source>
        <strain evidence="1 2">BAH15c1</strain>
    </source>
</reference>
<protein>
    <submittedName>
        <fullName evidence="1">Uncharacterized protein</fullName>
    </submittedName>
</protein>
<dbReference type="VEuPathDB" id="GiardiaDB:QR46_3724"/>
<dbReference type="Proteomes" id="UP000070089">
    <property type="component" value="Unassembled WGS sequence"/>
</dbReference>
<accession>A0A132NQG6</accession>
<name>A0A132NQG6_GIAIN</name>
<dbReference type="OrthoDB" id="10253681at2759"/>
<dbReference type="EMBL" id="JXTI01000124">
    <property type="protein sequence ID" value="KWX12314.1"/>
    <property type="molecule type" value="Genomic_DNA"/>
</dbReference>
<organism evidence="1 2">
    <name type="scientific">Giardia duodenalis assemblage B</name>
    <dbReference type="NCBI Taxonomy" id="1394984"/>
    <lineage>
        <taxon>Eukaryota</taxon>
        <taxon>Metamonada</taxon>
        <taxon>Diplomonadida</taxon>
        <taxon>Hexamitidae</taxon>
        <taxon>Giardiinae</taxon>
        <taxon>Giardia</taxon>
    </lineage>
</organism>
<comment type="caution">
    <text evidence="1">The sequence shown here is derived from an EMBL/GenBank/DDBJ whole genome shotgun (WGS) entry which is preliminary data.</text>
</comment>
<evidence type="ECO:0000313" key="1">
    <source>
        <dbReference type="EMBL" id="KWX12314.1"/>
    </source>
</evidence>
<proteinExistence type="predicted"/>
<sequence length="1229" mass="138245">MKPGGPKYISDNAALNDLQRAIGAQTCLSASQTIVALIWKYVLTEGNTSHQELNRYIFFKPDKSIPMPHAKLDLDYLVKRIHTYILDQRDISIQRLCTVTSAMFSVGALLGIQSDTPASQLLSDLKTSSEVRAWVALLCSLIIGFSSIHSTKLMTPSRLLVGISRGVAEIVSTLDILQAELAIPSVKELSLPADAQKVLLRVARVYSNHELRTAQVDALAFMIEPFHDMALFVRLLLIAFLLVLENSDKLDSEKQGWALAALKNALFYSVMSTIPVTMELTMRILLHQGLLRFCLSPEFITLFLEPQWTETPTFSIILFRYIMSFYLPVSILSAEELVPRAISMLAILREQPPSPEAVSLRVILSAGFGCEDRPDTLCDNLLKYICIKICKDISQESAQHELITYLAELYEVYTFSTPLSACDLPTKAPPFANEIATGSEDIKHRYQTLGETLQHLLDFPIYWLSHNHSRFTFLNFISLLLKHNEVEGTNMLVYALSGDRPFLDTIPTNHFKLAHAIVPWLMVCDVFRVSCIQSSSPCCVDRVVFPELDSYSRALEENINSSNYQFIGRIIANLFFSPYCRDALSLTWDRLVPIGFTNRKKVYSAIMVEVESISSRAKKVKQCPSTMAALSGMECRRNFYYVTIKSFIEQYLISVLCLTNCSGIMSSIALLPATSLILVHEYIKSRLELADIRSLLCGIILSAHPLIQEFYTWLIIQSITDECLDDVSSDQHGRPKHHLSQEGGWLRSYYRSYVSVAVRMILHVDWSISKASVNLSSQYLLVNLMRSLKFGSLPAMYCLRELITHLMSASTNAEAADMSPLAASLLSGKSPSINADTCIQSIEECPLLCGIHAYSMPEQLVTCLLDPETFLPLLQALPSGIFWKWAIALENVSTYEQTSELIVSTINELLYFISTIASTGLQTDDLLKNLDNAFSKARCSYLPHIQCLSRLYFALPPPQLSSPVSGIFLRSIWSTFKTSEDFCNTQIDDTKLFSTDDLRVFFGLSTIDITEPIYQLLLPLILYSTQKVSTLCALICGRLIKSLFSFMSTSADLDYSPLSFIIKLLTQLIVALSFSTRQNSTRVSRSLPHLLSFLSIKSSEDVSKTDAHLWISILVLFYSLTKAFEATQAQFILLGIERCMNMLKTASPTLFRRFVYKVISICDDDNNSVYIKAFRRLHMSDISEGEHISKEDIDAYKEKVLAIFEQVHEELLLANNLSVTTMLDALLYE</sequence>